<dbReference type="SMART" id="SM00432">
    <property type="entry name" value="MADS"/>
    <property type="match status" value="1"/>
</dbReference>
<protein>
    <recommendedName>
        <fullName evidence="6">MADS-box domain-containing protein</fullName>
    </recommendedName>
</protein>
<keyword evidence="3" id="KW-0238">DNA-binding</keyword>
<dbReference type="EMBL" id="AUSU01007017">
    <property type="protein sequence ID" value="EPS61199.1"/>
    <property type="molecule type" value="Genomic_DNA"/>
</dbReference>
<evidence type="ECO:0000256" key="5">
    <source>
        <dbReference type="ARBA" id="ARBA00023242"/>
    </source>
</evidence>
<accession>S8C3F7</accession>
<dbReference type="InterPro" id="IPR050142">
    <property type="entry name" value="MADS-box/MEF2_TF"/>
</dbReference>
<feature type="non-terminal residue" evidence="7">
    <location>
        <position position="81"/>
    </location>
</feature>
<name>S8C3F7_9LAMI</name>
<keyword evidence="2" id="KW-0805">Transcription regulation</keyword>
<gene>
    <name evidence="7" type="ORF">M569_13601</name>
</gene>
<reference evidence="7 8" key="1">
    <citation type="journal article" date="2013" name="BMC Genomics">
        <title>The miniature genome of a carnivorous plant Genlisea aurea contains a low number of genes and short non-coding sequences.</title>
        <authorList>
            <person name="Leushkin E.V."/>
            <person name="Sutormin R.A."/>
            <person name="Nabieva E.R."/>
            <person name="Penin A.A."/>
            <person name="Kondrashov A.S."/>
            <person name="Logacheva M.D."/>
        </authorList>
    </citation>
    <scope>NUCLEOTIDE SEQUENCE [LARGE SCALE GENOMIC DNA]</scope>
</reference>
<feature type="domain" description="MADS-box" evidence="6">
    <location>
        <begin position="1"/>
        <end position="61"/>
    </location>
</feature>
<evidence type="ECO:0000256" key="3">
    <source>
        <dbReference type="ARBA" id="ARBA00023125"/>
    </source>
</evidence>
<dbReference type="GO" id="GO:0046983">
    <property type="term" value="F:protein dimerization activity"/>
    <property type="evidence" value="ECO:0007669"/>
    <property type="project" value="InterPro"/>
</dbReference>
<evidence type="ECO:0000313" key="8">
    <source>
        <dbReference type="Proteomes" id="UP000015453"/>
    </source>
</evidence>
<keyword evidence="5" id="KW-0539">Nucleus</keyword>
<dbReference type="GO" id="GO:0003677">
    <property type="term" value="F:DNA binding"/>
    <property type="evidence" value="ECO:0007669"/>
    <property type="project" value="UniProtKB-KW"/>
</dbReference>
<dbReference type="InterPro" id="IPR036879">
    <property type="entry name" value="TF_MADSbox_sf"/>
</dbReference>
<dbReference type="InterPro" id="IPR002100">
    <property type="entry name" value="TF_MADSbox"/>
</dbReference>
<dbReference type="Pfam" id="PF00319">
    <property type="entry name" value="SRF-TF"/>
    <property type="match status" value="1"/>
</dbReference>
<evidence type="ECO:0000256" key="1">
    <source>
        <dbReference type="ARBA" id="ARBA00004123"/>
    </source>
</evidence>
<evidence type="ECO:0000256" key="2">
    <source>
        <dbReference type="ARBA" id="ARBA00023015"/>
    </source>
</evidence>
<keyword evidence="8" id="KW-1185">Reference proteome</keyword>
<dbReference type="Gene3D" id="3.40.1810.10">
    <property type="entry name" value="Transcription factor, MADS-box"/>
    <property type="match status" value="1"/>
</dbReference>
<evidence type="ECO:0000256" key="4">
    <source>
        <dbReference type="ARBA" id="ARBA00023163"/>
    </source>
</evidence>
<keyword evidence="4" id="KW-0804">Transcription</keyword>
<dbReference type="OrthoDB" id="1898716at2759"/>
<dbReference type="PRINTS" id="PR00404">
    <property type="entry name" value="MADSDOMAIN"/>
</dbReference>
<comment type="caution">
    <text evidence="7">The sequence shown here is derived from an EMBL/GenBank/DDBJ whole genome shotgun (WGS) entry which is preliminary data.</text>
</comment>
<dbReference type="AlphaFoldDB" id="S8C3F7"/>
<sequence length="81" mass="9160">MGRKKTELCPILNDTSRQIAFTKRKESIIKKAHELAVLCDTEVALIMFSPGGSLVTFASKGSVEDIFLRFLNMHPEAKRMY</sequence>
<organism evidence="7 8">
    <name type="scientific">Genlisea aurea</name>
    <dbReference type="NCBI Taxonomy" id="192259"/>
    <lineage>
        <taxon>Eukaryota</taxon>
        <taxon>Viridiplantae</taxon>
        <taxon>Streptophyta</taxon>
        <taxon>Embryophyta</taxon>
        <taxon>Tracheophyta</taxon>
        <taxon>Spermatophyta</taxon>
        <taxon>Magnoliopsida</taxon>
        <taxon>eudicotyledons</taxon>
        <taxon>Gunneridae</taxon>
        <taxon>Pentapetalae</taxon>
        <taxon>asterids</taxon>
        <taxon>lamiids</taxon>
        <taxon>Lamiales</taxon>
        <taxon>Lentibulariaceae</taxon>
        <taxon>Genlisea</taxon>
    </lineage>
</organism>
<proteinExistence type="predicted"/>
<dbReference type="Proteomes" id="UP000015453">
    <property type="component" value="Unassembled WGS sequence"/>
</dbReference>
<comment type="subcellular location">
    <subcellularLocation>
        <location evidence="1">Nucleus</location>
    </subcellularLocation>
</comment>
<dbReference type="PANTHER" id="PTHR48019">
    <property type="entry name" value="SERUM RESPONSE FACTOR HOMOLOG"/>
    <property type="match status" value="1"/>
</dbReference>
<evidence type="ECO:0000313" key="7">
    <source>
        <dbReference type="EMBL" id="EPS61199.1"/>
    </source>
</evidence>
<dbReference type="PROSITE" id="PS50066">
    <property type="entry name" value="MADS_BOX_2"/>
    <property type="match status" value="1"/>
</dbReference>
<dbReference type="GO" id="GO:0005634">
    <property type="term" value="C:nucleus"/>
    <property type="evidence" value="ECO:0007669"/>
    <property type="project" value="UniProtKB-SubCell"/>
</dbReference>
<evidence type="ECO:0000259" key="6">
    <source>
        <dbReference type="PROSITE" id="PS50066"/>
    </source>
</evidence>
<dbReference type="SUPFAM" id="SSF55455">
    <property type="entry name" value="SRF-like"/>
    <property type="match status" value="1"/>
</dbReference>